<sequence length="89" mass="10420">MKIILNQPVIGNKKGEWLLLQKEFNSDLIPMEGYLVEDALWDKEKKIEEVLLSFNDNCYYVTMEAIKFTDSATMTIAEYKDMAKLHGWK</sequence>
<keyword evidence="2" id="KW-1185">Reference proteome</keyword>
<name>A0ABN1M2Y3_9FIRM</name>
<evidence type="ECO:0000313" key="2">
    <source>
        <dbReference type="Proteomes" id="UP001400965"/>
    </source>
</evidence>
<evidence type="ECO:0008006" key="3">
    <source>
        <dbReference type="Google" id="ProtNLM"/>
    </source>
</evidence>
<protein>
    <recommendedName>
        <fullName evidence="3">Phage protein</fullName>
    </recommendedName>
</protein>
<gene>
    <name evidence="1" type="ORF">GCM10008917_13670</name>
</gene>
<reference evidence="1 2" key="1">
    <citation type="journal article" date="2019" name="Int. J. Syst. Evol. Microbiol.">
        <title>The Global Catalogue of Microorganisms (GCM) 10K type strain sequencing project: providing services to taxonomists for standard genome sequencing and annotation.</title>
        <authorList>
            <consortium name="The Broad Institute Genomics Platform"/>
            <consortium name="The Broad Institute Genome Sequencing Center for Infectious Disease"/>
            <person name="Wu L."/>
            <person name="Ma J."/>
        </authorList>
    </citation>
    <scope>NUCLEOTIDE SEQUENCE [LARGE SCALE GENOMIC DNA]</scope>
    <source>
        <strain evidence="1 2">JCM 6486</strain>
    </source>
</reference>
<comment type="caution">
    <text evidence="1">The sequence shown here is derived from an EMBL/GenBank/DDBJ whole genome shotgun (WGS) entry which is preliminary data.</text>
</comment>
<organism evidence="1 2">
    <name type="scientific">Paraclostridium tenue</name>
    <dbReference type="NCBI Taxonomy" id="1737"/>
    <lineage>
        <taxon>Bacteria</taxon>
        <taxon>Bacillati</taxon>
        <taxon>Bacillota</taxon>
        <taxon>Clostridia</taxon>
        <taxon>Peptostreptococcales</taxon>
        <taxon>Peptostreptococcaceae</taxon>
        <taxon>Paraclostridium</taxon>
    </lineage>
</organism>
<dbReference type="EMBL" id="BAAACP010000007">
    <property type="protein sequence ID" value="GAA0863590.1"/>
    <property type="molecule type" value="Genomic_DNA"/>
</dbReference>
<proteinExistence type="predicted"/>
<evidence type="ECO:0000313" key="1">
    <source>
        <dbReference type="EMBL" id="GAA0863590.1"/>
    </source>
</evidence>
<dbReference type="RefSeq" id="WP_187526894.1">
    <property type="nucleotide sequence ID" value="NZ_BAAACP010000007.1"/>
</dbReference>
<dbReference type="Proteomes" id="UP001400965">
    <property type="component" value="Unassembled WGS sequence"/>
</dbReference>
<accession>A0ABN1M2Y3</accession>